<dbReference type="InterPro" id="IPR003829">
    <property type="entry name" value="Pirin_N_dom"/>
</dbReference>
<feature type="domain" description="Pirin N-terminal" evidence="4">
    <location>
        <begin position="7"/>
        <end position="119"/>
    </location>
</feature>
<feature type="binding site" evidence="2">
    <location>
        <position position="59"/>
    </location>
    <ligand>
        <name>Fe cation</name>
        <dbReference type="ChEBI" id="CHEBI:24875"/>
    </ligand>
</feature>
<dbReference type="Gene3D" id="2.60.120.10">
    <property type="entry name" value="Jelly Rolls"/>
    <property type="match status" value="2"/>
</dbReference>
<dbReference type="InterPro" id="IPR012093">
    <property type="entry name" value="Pirin"/>
</dbReference>
<reference evidence="6 7" key="1">
    <citation type="submission" date="2015-07" db="EMBL/GenBank/DDBJ databases">
        <title>Isolation and Genomic Characterization of a Novel Halophilic Metal-Reducing Deltaproteobacterium from the Deep Subsurface.</title>
        <authorList>
            <person name="Badalamenti J.P."/>
            <person name="Summers Z.M."/>
            <person name="Gralnick J.A."/>
            <person name="Bond D.R."/>
        </authorList>
    </citation>
    <scope>NUCLEOTIDE SEQUENCE [LARGE SCALE GENOMIC DNA]</scope>
    <source>
        <strain evidence="6 7">WTL</strain>
    </source>
</reference>
<dbReference type="OrthoDB" id="9780903at2"/>
<dbReference type="RefSeq" id="WP_053551214.1">
    <property type="nucleotide sequence ID" value="NZ_CP010802.1"/>
</dbReference>
<dbReference type="CDD" id="cd02910">
    <property type="entry name" value="cupin_Yhhw_N"/>
    <property type="match status" value="1"/>
</dbReference>
<evidence type="ECO:0000313" key="7">
    <source>
        <dbReference type="Proteomes" id="UP000057158"/>
    </source>
</evidence>
<evidence type="ECO:0000313" key="6">
    <source>
        <dbReference type="EMBL" id="ALC17184.1"/>
    </source>
</evidence>
<comment type="cofactor">
    <cofactor evidence="2">
        <name>Fe cation</name>
        <dbReference type="ChEBI" id="CHEBI:24875"/>
    </cofactor>
    <text evidence="2">Binds 1 Fe cation per subunit.</text>
</comment>
<dbReference type="PANTHER" id="PTHR43212">
    <property type="entry name" value="QUERCETIN 2,3-DIOXYGENASE"/>
    <property type="match status" value="1"/>
</dbReference>
<sequence>MITLRKSEERGHFSSDWLDSRHTFSFDTYHDPRHMGFRTLRVINEDRVQPGHGFPLHPHRDMEILTLILEGALEHRDSLGSREIIGAGEVQRITAGTGIRHSEANPSSQEGVHLLQIWILPEKTGLEPGYEVKRFTGREKNRLWPIASRDGGDGAAIIHQDVVLFTATLEDEATVDHTFAAGRHGWLQVFAGSLLLNGLALQAGDGAKISEEERISLTASGEARLLLFDLN</sequence>
<dbReference type="Pfam" id="PF17954">
    <property type="entry name" value="Pirin_C_2"/>
    <property type="match status" value="1"/>
</dbReference>
<dbReference type="PIRSF" id="PIRSF006232">
    <property type="entry name" value="Pirin"/>
    <property type="match status" value="1"/>
</dbReference>
<gene>
    <name evidence="6" type="ORF">DSOUD_2430</name>
</gene>
<evidence type="ECO:0000259" key="5">
    <source>
        <dbReference type="Pfam" id="PF17954"/>
    </source>
</evidence>
<protein>
    <submittedName>
        <fullName evidence="6">Redox-sensitive bicupin YhaK, pirin superfamily</fullName>
    </submittedName>
</protein>
<evidence type="ECO:0000259" key="4">
    <source>
        <dbReference type="Pfam" id="PF02678"/>
    </source>
</evidence>
<organism evidence="6 7">
    <name type="scientific">Desulfuromonas soudanensis</name>
    <dbReference type="NCBI Taxonomy" id="1603606"/>
    <lineage>
        <taxon>Bacteria</taxon>
        <taxon>Pseudomonadati</taxon>
        <taxon>Thermodesulfobacteriota</taxon>
        <taxon>Desulfuromonadia</taxon>
        <taxon>Desulfuromonadales</taxon>
        <taxon>Desulfuromonadaceae</taxon>
        <taxon>Desulfuromonas</taxon>
    </lineage>
</organism>
<feature type="binding site" evidence="2">
    <location>
        <position position="57"/>
    </location>
    <ligand>
        <name>Fe cation</name>
        <dbReference type="ChEBI" id="CHEBI:24875"/>
    </ligand>
</feature>
<dbReference type="InterPro" id="IPR011051">
    <property type="entry name" value="RmlC_Cupin_sf"/>
</dbReference>
<evidence type="ECO:0000256" key="2">
    <source>
        <dbReference type="PIRSR" id="PIRSR006232-1"/>
    </source>
</evidence>
<dbReference type="KEGG" id="des:DSOUD_2430"/>
<dbReference type="Proteomes" id="UP000057158">
    <property type="component" value="Chromosome"/>
</dbReference>
<dbReference type="AlphaFoldDB" id="A0A0M4D2H2"/>
<dbReference type="Pfam" id="PF02678">
    <property type="entry name" value="Pirin"/>
    <property type="match status" value="1"/>
</dbReference>
<dbReference type="InterPro" id="IPR041602">
    <property type="entry name" value="Quercetinase_C"/>
</dbReference>
<dbReference type="InterPro" id="IPR014710">
    <property type="entry name" value="RmlC-like_jellyroll"/>
</dbReference>
<feature type="binding site" evidence="2">
    <location>
        <position position="103"/>
    </location>
    <ligand>
        <name>Fe cation</name>
        <dbReference type="ChEBI" id="CHEBI:24875"/>
    </ligand>
</feature>
<dbReference type="SUPFAM" id="SSF51182">
    <property type="entry name" value="RmlC-like cupins"/>
    <property type="match status" value="1"/>
</dbReference>
<dbReference type="PANTHER" id="PTHR43212:SF3">
    <property type="entry name" value="QUERCETIN 2,3-DIOXYGENASE"/>
    <property type="match status" value="1"/>
</dbReference>
<comment type="similarity">
    <text evidence="1 3">Belongs to the pirin family.</text>
</comment>
<name>A0A0M4D2H2_9BACT</name>
<feature type="domain" description="Quercetin 2,3-dioxygenase C-terminal cupin" evidence="5">
    <location>
        <begin position="146"/>
        <end position="230"/>
    </location>
</feature>
<keyword evidence="7" id="KW-1185">Reference proteome</keyword>
<evidence type="ECO:0000256" key="3">
    <source>
        <dbReference type="RuleBase" id="RU003457"/>
    </source>
</evidence>
<dbReference type="GO" id="GO:0046872">
    <property type="term" value="F:metal ion binding"/>
    <property type="evidence" value="ECO:0007669"/>
    <property type="project" value="UniProtKB-KW"/>
</dbReference>
<accession>A0A0M4D2H2</accession>
<keyword evidence="2" id="KW-0479">Metal-binding</keyword>
<dbReference type="EMBL" id="CP010802">
    <property type="protein sequence ID" value="ALC17184.1"/>
    <property type="molecule type" value="Genomic_DNA"/>
</dbReference>
<dbReference type="CDD" id="cd20311">
    <property type="entry name" value="cupin_Yhhw_C"/>
    <property type="match status" value="1"/>
</dbReference>
<feature type="binding site" evidence="2">
    <location>
        <position position="101"/>
    </location>
    <ligand>
        <name>Fe cation</name>
        <dbReference type="ChEBI" id="CHEBI:24875"/>
    </ligand>
</feature>
<proteinExistence type="inferred from homology"/>
<evidence type="ECO:0000256" key="1">
    <source>
        <dbReference type="ARBA" id="ARBA00008416"/>
    </source>
</evidence>
<keyword evidence="2" id="KW-0408">Iron</keyword>
<dbReference type="PATRIC" id="fig|1603606.3.peg.2628"/>